<feature type="region of interest" description="Disordered" evidence="1">
    <location>
        <begin position="1"/>
        <end position="38"/>
    </location>
</feature>
<evidence type="ECO:0000256" key="1">
    <source>
        <dbReference type="SAM" id="MobiDB-lite"/>
    </source>
</evidence>
<feature type="compositionally biased region" description="Polar residues" evidence="1">
    <location>
        <begin position="18"/>
        <end position="27"/>
    </location>
</feature>
<protein>
    <submittedName>
        <fullName evidence="2">(wild Malaysian banana) hypothetical protein</fullName>
    </submittedName>
</protein>
<accession>A0A8D7B4K5</accession>
<name>A0A8D7B4K5_MUSAM</name>
<dbReference type="AlphaFoldDB" id="A0A8D7B4K5"/>
<evidence type="ECO:0000313" key="2">
    <source>
        <dbReference type="EMBL" id="CAG1860271.1"/>
    </source>
</evidence>
<proteinExistence type="predicted"/>
<reference evidence="2" key="1">
    <citation type="submission" date="2021-03" db="EMBL/GenBank/DDBJ databases">
        <authorList>
            <consortium name="Genoscope - CEA"/>
            <person name="William W."/>
        </authorList>
    </citation>
    <scope>NUCLEOTIDE SEQUENCE</scope>
    <source>
        <strain evidence="2">Doubled-haploid Pahang</strain>
    </source>
</reference>
<organism evidence="2">
    <name type="scientific">Musa acuminata subsp. malaccensis</name>
    <name type="common">Wild banana</name>
    <name type="synonym">Musa malaccensis</name>
    <dbReference type="NCBI Taxonomy" id="214687"/>
    <lineage>
        <taxon>Eukaryota</taxon>
        <taxon>Viridiplantae</taxon>
        <taxon>Streptophyta</taxon>
        <taxon>Embryophyta</taxon>
        <taxon>Tracheophyta</taxon>
        <taxon>Spermatophyta</taxon>
        <taxon>Magnoliopsida</taxon>
        <taxon>Liliopsida</taxon>
        <taxon>Zingiberales</taxon>
        <taxon>Musaceae</taxon>
        <taxon>Musa</taxon>
    </lineage>
</organism>
<dbReference type="EMBL" id="HG996466">
    <property type="protein sequence ID" value="CAG1860271.1"/>
    <property type="molecule type" value="Genomic_DNA"/>
</dbReference>
<sequence>LRNTNIEVGGPHCMQEATIPTVTPLDNSRQRISRLSHR</sequence>
<feature type="non-terminal residue" evidence="2">
    <location>
        <position position="1"/>
    </location>
</feature>
<gene>
    <name evidence="2" type="ORF">GSMUA_95750.1</name>
</gene>